<feature type="compositionally biased region" description="Polar residues" evidence="1">
    <location>
        <begin position="121"/>
        <end position="139"/>
    </location>
</feature>
<dbReference type="AlphaFoldDB" id="A0A4C1ZV37"/>
<comment type="caution">
    <text evidence="2">The sequence shown here is derived from an EMBL/GenBank/DDBJ whole genome shotgun (WGS) entry which is preliminary data.</text>
</comment>
<proteinExistence type="predicted"/>
<evidence type="ECO:0008006" key="4">
    <source>
        <dbReference type="Google" id="ProtNLM"/>
    </source>
</evidence>
<feature type="region of interest" description="Disordered" evidence="1">
    <location>
        <begin position="121"/>
        <end position="162"/>
    </location>
</feature>
<keyword evidence="3" id="KW-1185">Reference proteome</keyword>
<evidence type="ECO:0000313" key="3">
    <source>
        <dbReference type="Proteomes" id="UP000299102"/>
    </source>
</evidence>
<protein>
    <recommendedName>
        <fullName evidence="4">Reverse transcriptase domain-containing protein</fullName>
    </recommendedName>
</protein>
<dbReference type="Proteomes" id="UP000299102">
    <property type="component" value="Unassembled WGS sequence"/>
</dbReference>
<organism evidence="2 3">
    <name type="scientific">Eumeta variegata</name>
    <name type="common">Bagworm moth</name>
    <name type="synonym">Eumeta japonica</name>
    <dbReference type="NCBI Taxonomy" id="151549"/>
    <lineage>
        <taxon>Eukaryota</taxon>
        <taxon>Metazoa</taxon>
        <taxon>Ecdysozoa</taxon>
        <taxon>Arthropoda</taxon>
        <taxon>Hexapoda</taxon>
        <taxon>Insecta</taxon>
        <taxon>Pterygota</taxon>
        <taxon>Neoptera</taxon>
        <taxon>Endopterygota</taxon>
        <taxon>Lepidoptera</taxon>
        <taxon>Glossata</taxon>
        <taxon>Ditrysia</taxon>
        <taxon>Tineoidea</taxon>
        <taxon>Psychidae</taxon>
        <taxon>Oiketicinae</taxon>
        <taxon>Eumeta</taxon>
    </lineage>
</organism>
<sequence>MERSMLRLRRVDKAVEPATAPVGLVRERDITPEQRWLGVSTSLFLKKKAMLTLDTHILILVTRILIESRPTTSVRGCLRETVDAGRIAAGAVAHIEFAIIYGNKLCARMVNLIPSSSGYIKNSSQSHIQGSGRTDSNSIKRVRRRPNPGEVHDLNDPPPSTSFTLVRHELRIQIYKLRKQSRRAMPWPTWLRNINGLAQPMGYHIHTEYRRKAAASAIAFRLVSESAGGSFLSPLLRFSSDTYPITTQESNNELRCQTRMCSFAVAIQPFMDSCLYDLKDGELSVKCLLYVDDQVILGPSACELQGMVNKINDSDKKRDPCLICICYWGQARTALVVLYERGALKYKYTRYIIAARPQSFTVSAKEAVDATDAH</sequence>
<dbReference type="OrthoDB" id="10014409at2759"/>
<name>A0A4C1ZV37_EUMVA</name>
<dbReference type="EMBL" id="BGZK01002180">
    <property type="protein sequence ID" value="GBP91548.1"/>
    <property type="molecule type" value="Genomic_DNA"/>
</dbReference>
<reference evidence="2 3" key="1">
    <citation type="journal article" date="2019" name="Commun. Biol.">
        <title>The bagworm genome reveals a unique fibroin gene that provides high tensile strength.</title>
        <authorList>
            <person name="Kono N."/>
            <person name="Nakamura H."/>
            <person name="Ohtoshi R."/>
            <person name="Tomita M."/>
            <person name="Numata K."/>
            <person name="Arakawa K."/>
        </authorList>
    </citation>
    <scope>NUCLEOTIDE SEQUENCE [LARGE SCALE GENOMIC DNA]</scope>
</reference>
<gene>
    <name evidence="2" type="ORF">EVAR_66774_1</name>
</gene>
<evidence type="ECO:0000313" key="2">
    <source>
        <dbReference type="EMBL" id="GBP91548.1"/>
    </source>
</evidence>
<evidence type="ECO:0000256" key="1">
    <source>
        <dbReference type="SAM" id="MobiDB-lite"/>
    </source>
</evidence>
<accession>A0A4C1ZV37</accession>